<feature type="domain" description="Secretion system C-terminal sorting" evidence="2">
    <location>
        <begin position="1159"/>
        <end position="1234"/>
    </location>
</feature>
<evidence type="ECO:0000259" key="2">
    <source>
        <dbReference type="Pfam" id="PF18962"/>
    </source>
</evidence>
<protein>
    <recommendedName>
        <fullName evidence="2">Secretion system C-terminal sorting domain-containing protein</fullName>
    </recommendedName>
</protein>
<dbReference type="AlphaFoldDB" id="A0A2K9PKL4"/>
<dbReference type="InterPro" id="IPR013320">
    <property type="entry name" value="ConA-like_dom_sf"/>
</dbReference>
<dbReference type="GO" id="GO:0004553">
    <property type="term" value="F:hydrolase activity, hydrolyzing O-glycosyl compounds"/>
    <property type="evidence" value="ECO:0007669"/>
    <property type="project" value="UniProtKB-ARBA"/>
</dbReference>
<sequence length="1236" mass="138634">MNRIRHISLFLLVFLFAFKNGLTQEFFIATNGSDSNSGTKSAPFATLEKARSAIRDLKTQNGGVLPESVTVWMRAGTYFRSNNFVIGTEDSGEVNKSISYRAYLNEGVPEQVIISGGVPFLVSSANIVTDNIWLNRFHPEARGKIWVINDLPTEVVETIINNHPSDSKINLFGKPYKIASWPNLGFVHMDKSKGIEKGVAWHSVVRDGPKPEWSIENPIGGEFQSIEPLSNLAEAEFLRTKKMTVAGHLGPDWHKEFRTVASIDGQRIKLADYTTYGINSGASVPRRFKILNVLCELDSPGEYYFDIDSQSLFLYPHEEIANNEEILVGQTDKLFHLNSASNIVIRDLVFSNGRNAVYIEGGDHNQVAGCTFKFNARYGVVITPKNNVSFNNGVVGCDFVDNLNAVNLEGGYVTPNNIVVANNYLLNSHIYQKELTEAGSRCIRLRGAGNHVANNLIHNISGQAIIWSGNDQLIEKNEIYSVQITEGDGGAIYTGADWSSWGNTIRYNFLHHLMCVPQLHPKGGIYLDDRDMGDNTYGNVFYKAAHRAILLNGGAGQEANENLFIEGYWGIYNNNIGSEDMYQKSILYENGSLARGDKMDYIYRLEQIVGVEGWNNPFWATKYPLMRTIINQRKDRYWPLEVTVENNCFFNNVENTWFGGENVAMDQVPQYISYSNNNKLSSLDVFEQPSVLNFNFKNGENCSGFNIPFDDIGLYLDEYRRDMPDKDEYRKNIKNHFDGVPSYDPEGVYDPETINEFVYYGFDDMPLAATYKYDFGTSESPVQSGWKRISPQSSGKKYWTGTKPSATNRETNLEISNINRDHITGVEPATLNLEVQNGIWELKFGIGDIDNEYDDILIKAEGKTIRSLLSTNKNQFSVILDYVVVEDGELNIEFSDQGGQTDRWIVNYLRLKKVYETPTGTFLSESPVAYWNFNETSGGVAKDIIGDADAIWQNGTNTNWNIGVEGNATDLSGGENDKFIVPSDPLFGTNKLSISVWLNMDVTGGYKGIITTRNNPTTSNIYNWGLSVENNNPNIDARYNSQGIDSGTNVYVGTWHHIIMTWDDSGKQNLYLDGSLVTSANSSITSYITGGNWWIGDDPCCAGREINAQIDELAMFNTVLTEEDVQLIYNSGLQGISIEKLIPPKLNNHIIDKPDRVKIYPNPTSGLLYIDLNKSYYSIKKIEITNGIGQKVFSKSFNSNSEQITIDISDLNSGFYCVVVNYSNDRSIVKKLLINK</sequence>
<evidence type="ECO:0000313" key="3">
    <source>
        <dbReference type="EMBL" id="AUP77572.1"/>
    </source>
</evidence>
<reference evidence="3 4" key="1">
    <citation type="submission" date="2018-01" db="EMBL/GenBank/DDBJ databases">
        <title>Complete genome sequence of Flavivirga eckloniae ECD14 isolated from seaweed Ecklonia cava.</title>
        <authorList>
            <person name="Lee J.H."/>
            <person name="Baik K.S."/>
            <person name="Seong C.N."/>
        </authorList>
    </citation>
    <scope>NUCLEOTIDE SEQUENCE [LARGE SCALE GENOMIC DNA]</scope>
    <source>
        <strain evidence="3 4">ECD14</strain>
    </source>
</reference>
<dbReference type="InterPro" id="IPR012334">
    <property type="entry name" value="Pectin_lyas_fold"/>
</dbReference>
<dbReference type="PANTHER" id="PTHR36453">
    <property type="entry name" value="SECRETED PROTEIN-RELATED"/>
    <property type="match status" value="1"/>
</dbReference>
<dbReference type="RefSeq" id="WP_102754232.1">
    <property type="nucleotide sequence ID" value="NZ_CP025791.1"/>
</dbReference>
<dbReference type="Gene3D" id="2.160.20.10">
    <property type="entry name" value="Single-stranded right-handed beta-helix, Pectin lyase-like"/>
    <property type="match status" value="2"/>
</dbReference>
<dbReference type="InterPro" id="IPR008979">
    <property type="entry name" value="Galactose-bd-like_sf"/>
</dbReference>
<dbReference type="SUPFAM" id="SSF51126">
    <property type="entry name" value="Pectin lyase-like"/>
    <property type="match status" value="1"/>
</dbReference>
<dbReference type="Pfam" id="PF13385">
    <property type="entry name" value="Laminin_G_3"/>
    <property type="match status" value="1"/>
</dbReference>
<dbReference type="GO" id="GO:0005975">
    <property type="term" value="P:carbohydrate metabolic process"/>
    <property type="evidence" value="ECO:0007669"/>
    <property type="project" value="UniProtKB-ARBA"/>
</dbReference>
<proteinExistence type="predicted"/>
<organism evidence="3 4">
    <name type="scientific">Flavivirga eckloniae</name>
    <dbReference type="NCBI Taxonomy" id="1803846"/>
    <lineage>
        <taxon>Bacteria</taxon>
        <taxon>Pseudomonadati</taxon>
        <taxon>Bacteroidota</taxon>
        <taxon>Flavobacteriia</taxon>
        <taxon>Flavobacteriales</taxon>
        <taxon>Flavobacteriaceae</taxon>
        <taxon>Flavivirga</taxon>
    </lineage>
</organism>
<dbReference type="Proteomes" id="UP000235826">
    <property type="component" value="Chromosome"/>
</dbReference>
<dbReference type="PANTHER" id="PTHR36453:SF1">
    <property type="entry name" value="RIGHT HANDED BETA HELIX DOMAIN-CONTAINING PROTEIN"/>
    <property type="match status" value="1"/>
</dbReference>
<dbReference type="Pfam" id="PF18962">
    <property type="entry name" value="Por_Secre_tail"/>
    <property type="match status" value="1"/>
</dbReference>
<dbReference type="InterPro" id="IPR006626">
    <property type="entry name" value="PbH1"/>
</dbReference>
<dbReference type="KEGG" id="fek:C1H87_02085"/>
<keyword evidence="1" id="KW-0732">Signal</keyword>
<name>A0A2K9PKL4_9FLAO</name>
<accession>A0A2K9PKL4</accession>
<dbReference type="SMART" id="SM00710">
    <property type="entry name" value="PbH1"/>
    <property type="match status" value="5"/>
</dbReference>
<evidence type="ECO:0000313" key="4">
    <source>
        <dbReference type="Proteomes" id="UP000235826"/>
    </source>
</evidence>
<gene>
    <name evidence="3" type="ORF">C1H87_02085</name>
</gene>
<dbReference type="OrthoDB" id="9808066at2"/>
<dbReference type="SUPFAM" id="SSF49785">
    <property type="entry name" value="Galactose-binding domain-like"/>
    <property type="match status" value="1"/>
</dbReference>
<dbReference type="Gene3D" id="2.60.120.200">
    <property type="match status" value="1"/>
</dbReference>
<dbReference type="Gene3D" id="2.60.120.430">
    <property type="entry name" value="Galactose-binding lectin"/>
    <property type="match status" value="1"/>
</dbReference>
<dbReference type="InterPro" id="IPR026444">
    <property type="entry name" value="Secre_tail"/>
</dbReference>
<dbReference type="SUPFAM" id="SSF49899">
    <property type="entry name" value="Concanavalin A-like lectins/glucanases"/>
    <property type="match status" value="1"/>
</dbReference>
<dbReference type="NCBIfam" id="TIGR04183">
    <property type="entry name" value="Por_Secre_tail"/>
    <property type="match status" value="1"/>
</dbReference>
<evidence type="ECO:0000256" key="1">
    <source>
        <dbReference type="ARBA" id="ARBA00022729"/>
    </source>
</evidence>
<dbReference type="InterPro" id="IPR011050">
    <property type="entry name" value="Pectin_lyase_fold/virulence"/>
</dbReference>
<dbReference type="EMBL" id="CP025791">
    <property type="protein sequence ID" value="AUP77572.1"/>
    <property type="molecule type" value="Genomic_DNA"/>
</dbReference>
<keyword evidence="4" id="KW-1185">Reference proteome</keyword>